<dbReference type="PANTHER" id="PTHR43014:SF2">
    <property type="entry name" value="MERCURIC REDUCTASE"/>
    <property type="match status" value="1"/>
</dbReference>
<name>A0A0M2PS18_PROHO</name>
<evidence type="ECO:0000313" key="2">
    <source>
        <dbReference type="EMBL" id="KKI98929.1"/>
    </source>
</evidence>
<dbReference type="SUPFAM" id="SSF51905">
    <property type="entry name" value="FAD/NAD(P)-binding domain"/>
    <property type="match status" value="1"/>
</dbReference>
<dbReference type="Gene3D" id="3.50.50.60">
    <property type="entry name" value="FAD/NAD(P)-binding domain"/>
    <property type="match status" value="1"/>
</dbReference>
<evidence type="ECO:0000313" key="3">
    <source>
        <dbReference type="Proteomes" id="UP000034681"/>
    </source>
</evidence>
<feature type="domain" description="FAD/NAD(P)-binding" evidence="1">
    <location>
        <begin position="4"/>
        <end position="336"/>
    </location>
</feature>
<dbReference type="OrthoDB" id="9807946at2"/>
<organism evidence="2 3">
    <name type="scientific">Prochlorothrix hollandica PCC 9006 = CALU 1027</name>
    <dbReference type="NCBI Taxonomy" id="317619"/>
    <lineage>
        <taxon>Bacteria</taxon>
        <taxon>Bacillati</taxon>
        <taxon>Cyanobacteriota</taxon>
        <taxon>Cyanophyceae</taxon>
        <taxon>Prochlorotrichales</taxon>
        <taxon>Prochlorotrichaceae</taxon>
        <taxon>Prochlorothrix</taxon>
    </lineage>
</organism>
<sequence length="490" mass="53443">MYDYDVVVVGATLAAHQAALRAGHWLARVAWVFPTDEASPALDTGGFPWPLPWGGQSWVQWRSQHLDRLRLADPLGADTLALTGIDVIAVDRRTETLEFHGNSPLGLRVGQRLLRSRRYLLALGSIPQIPALPGLETVSPFTAQGLLQDPPPDLPQSWIMVGSSPQTLAWAACLQGWGCQVTLTVATTHLLPQEDPDISAHYQHHWEAQGIRVITGNPALRVESHPQGVRVVGQQQSPIAQALWLDGSAVASATGASATVASATVASATVASATVVSPDIYGQGDRTPDRLQPWIQRGSHSPIPVNGYLQTPHPQIYACGARLGGYDLPLLAVQEGAIALDHALNQSHRPMDYAHLPYTLPLPLPLVRVGLTEPQSQRYRSLGPMTSLMAHCQDPLTGLPQMAKVILNRRGKIVGFHGCGRDLVPLLALMTGAIAQGTPLPALLTQAADPWSFAVLTDWQQQWQHLQFQRHPRQEMALRWFFNWKRTGHV</sequence>
<dbReference type="PRINTS" id="PR00411">
    <property type="entry name" value="PNDRDTASEI"/>
</dbReference>
<dbReference type="Proteomes" id="UP000034681">
    <property type="component" value="Unassembled WGS sequence"/>
</dbReference>
<protein>
    <recommendedName>
        <fullName evidence="1">FAD/NAD(P)-binding domain-containing protein</fullName>
    </recommendedName>
</protein>
<dbReference type="EMBL" id="AJTX02000006">
    <property type="protein sequence ID" value="KKI98929.1"/>
    <property type="molecule type" value="Genomic_DNA"/>
</dbReference>
<evidence type="ECO:0000259" key="1">
    <source>
        <dbReference type="Pfam" id="PF07992"/>
    </source>
</evidence>
<dbReference type="PANTHER" id="PTHR43014">
    <property type="entry name" value="MERCURIC REDUCTASE"/>
    <property type="match status" value="1"/>
</dbReference>
<accession>A0A0M2PS18</accession>
<dbReference type="InterPro" id="IPR036188">
    <property type="entry name" value="FAD/NAD-bd_sf"/>
</dbReference>
<dbReference type="Pfam" id="PF07992">
    <property type="entry name" value="Pyr_redox_2"/>
    <property type="match status" value="1"/>
</dbReference>
<dbReference type="GO" id="GO:0050660">
    <property type="term" value="F:flavin adenine dinucleotide binding"/>
    <property type="evidence" value="ECO:0007669"/>
    <property type="project" value="TreeGrafter"/>
</dbReference>
<comment type="caution">
    <text evidence="2">The sequence shown here is derived from an EMBL/GenBank/DDBJ whole genome shotgun (WGS) entry which is preliminary data.</text>
</comment>
<proteinExistence type="predicted"/>
<dbReference type="AlphaFoldDB" id="A0A0M2PS18"/>
<reference evidence="2" key="1">
    <citation type="submission" date="2012-04" db="EMBL/GenBank/DDBJ databases">
        <authorList>
            <person name="Borisov I.G."/>
            <person name="Ivanikova N.V."/>
            <person name="Pinevich A.V."/>
        </authorList>
    </citation>
    <scope>NUCLEOTIDE SEQUENCE [LARGE SCALE GENOMIC DNA]</scope>
    <source>
        <strain evidence="2">CALU 1027</strain>
    </source>
</reference>
<dbReference type="RefSeq" id="WP_017712385.1">
    <property type="nucleotide sequence ID" value="NZ_KB235937.1"/>
</dbReference>
<keyword evidence="3" id="KW-1185">Reference proteome</keyword>
<gene>
    <name evidence="2" type="ORF">PROH_13935</name>
</gene>
<dbReference type="GO" id="GO:0003955">
    <property type="term" value="F:NAD(P)H dehydrogenase (quinone) activity"/>
    <property type="evidence" value="ECO:0007669"/>
    <property type="project" value="TreeGrafter"/>
</dbReference>
<dbReference type="InterPro" id="IPR023753">
    <property type="entry name" value="FAD/NAD-binding_dom"/>
</dbReference>
<dbReference type="eggNOG" id="COG1249">
    <property type="taxonomic scope" value="Bacteria"/>
</dbReference>
<dbReference type="STRING" id="317619.GCA_000332315_01921"/>